<keyword evidence="1" id="KW-0732">Signal</keyword>
<protein>
    <recommendedName>
        <fullName evidence="4">MG2 domain-containing protein</fullName>
    </recommendedName>
</protein>
<feature type="chain" id="PRO_5011789785" description="MG2 domain-containing protein" evidence="1">
    <location>
        <begin position="20"/>
        <end position="595"/>
    </location>
</feature>
<feature type="signal peptide" evidence="1">
    <location>
        <begin position="1"/>
        <end position="19"/>
    </location>
</feature>
<dbReference type="RefSeq" id="WP_090258661.1">
    <property type="nucleotide sequence ID" value="NZ_FOIR01000002.1"/>
</dbReference>
<keyword evidence="3" id="KW-1185">Reference proteome</keyword>
<dbReference type="Gene3D" id="2.60.40.1930">
    <property type="match status" value="1"/>
</dbReference>
<dbReference type="AlphaFoldDB" id="A0A1I0QDL2"/>
<dbReference type="GeneID" id="99986938"/>
<proteinExistence type="predicted"/>
<gene>
    <name evidence="2" type="ORF">SAMN05216290_2232</name>
</gene>
<evidence type="ECO:0000313" key="3">
    <source>
        <dbReference type="Proteomes" id="UP000199437"/>
    </source>
</evidence>
<accession>A0A1I0QDL2</accession>
<reference evidence="3" key="1">
    <citation type="submission" date="2016-10" db="EMBL/GenBank/DDBJ databases">
        <authorList>
            <person name="Varghese N."/>
            <person name="Submissions S."/>
        </authorList>
    </citation>
    <scope>NUCLEOTIDE SEQUENCE [LARGE SCALE GENOMIC DNA]</scope>
    <source>
        <strain evidence="3">CGMCC 1.12402</strain>
    </source>
</reference>
<evidence type="ECO:0000256" key="1">
    <source>
        <dbReference type="SAM" id="SignalP"/>
    </source>
</evidence>
<organism evidence="2 3">
    <name type="scientific">Roseivirga pacifica</name>
    <dbReference type="NCBI Taxonomy" id="1267423"/>
    <lineage>
        <taxon>Bacteria</taxon>
        <taxon>Pseudomonadati</taxon>
        <taxon>Bacteroidota</taxon>
        <taxon>Cytophagia</taxon>
        <taxon>Cytophagales</taxon>
        <taxon>Roseivirgaceae</taxon>
        <taxon>Roseivirga</taxon>
    </lineage>
</organism>
<evidence type="ECO:0000313" key="2">
    <source>
        <dbReference type="EMBL" id="SEW25047.1"/>
    </source>
</evidence>
<dbReference type="STRING" id="1267423.SAMN05216290_2232"/>
<sequence length="595" mass="67226">MKRIYIVLLAIALAASVKAQDYNSPEVVQNQEVFLQLDRTFYLSGDKLWFSLFNYDSKSGRLIKGNRFMKLTLLNPSGEVIMSENLKVQDGRSAGQFILPLSIPSYEYVLHLGYMGESPDQYLFRKKLSIFNRAEVLEKASGTQVDFAVNSKEITPVSQNISVSLSKSGFNSKEQVVVNLSGQTNAQLSIAVRPVGETDVLIEKGSGYSKFNLRSNKALDFKVPQDHAWLLFDLLPKTDLQPDSRPYAFIPEDHRIKGFYKVSNGVYSFDLTDLSGGEKTFYFNQFSNKPYVPPTAEWDYEKDRYKDHLVAYFEGEMDFGWKEPDLDYTQAIGDISFQSPSIDDQVMQYALQKSVLESVVASGAYDDVPVQIQEPQTDLMMAPSLFYKKASDYEQMNNIAEYLYEIVTGVRAWDRDNKRDIRVMFVGGMYHDSPLFLVDGIPTRDVEKILNIPIEDVHGAGVIKDHKAKAQYKFNDEARPYGVFAGSGIVVIHLKPGASNPFRVDYDGMLKKRVYIAQDAYPNADYQSSGSLSSIPDFRRTLYWNPTFELSETSKTVSFYTSDVPGQYEVIVQGISAEGEQIFARQTFSVSAGIE</sequence>
<name>A0A1I0QDL2_9BACT</name>
<dbReference type="OrthoDB" id="679547at2"/>
<dbReference type="EMBL" id="FOIR01000002">
    <property type="protein sequence ID" value="SEW25047.1"/>
    <property type="molecule type" value="Genomic_DNA"/>
</dbReference>
<evidence type="ECO:0008006" key="4">
    <source>
        <dbReference type="Google" id="ProtNLM"/>
    </source>
</evidence>
<dbReference type="Proteomes" id="UP000199437">
    <property type="component" value="Unassembled WGS sequence"/>
</dbReference>